<dbReference type="Gene3D" id="3.40.109.10">
    <property type="entry name" value="NADH Oxidase"/>
    <property type="match status" value="1"/>
</dbReference>
<dbReference type="AlphaFoldDB" id="A0A8J7LYL6"/>
<keyword evidence="6" id="KW-1185">Reference proteome</keyword>
<name>A0A8J7LYL6_9BACT</name>
<dbReference type="Pfam" id="PF00881">
    <property type="entry name" value="Nitroreductase"/>
    <property type="match status" value="1"/>
</dbReference>
<dbReference type="GO" id="GO:0016491">
    <property type="term" value="F:oxidoreductase activity"/>
    <property type="evidence" value="ECO:0007669"/>
    <property type="project" value="UniProtKB-KW"/>
</dbReference>
<dbReference type="GO" id="GO:0005737">
    <property type="term" value="C:cytoplasm"/>
    <property type="evidence" value="ECO:0007669"/>
    <property type="project" value="UniProtKB-SubCell"/>
</dbReference>
<evidence type="ECO:0000256" key="3">
    <source>
        <dbReference type="ARBA" id="ARBA00023002"/>
    </source>
</evidence>
<dbReference type="RefSeq" id="WP_199383936.1">
    <property type="nucleotide sequence ID" value="NZ_JAEMHM010000007.1"/>
</dbReference>
<protein>
    <submittedName>
        <fullName evidence="5">Nitroreductase family protein</fullName>
    </submittedName>
</protein>
<gene>
    <name evidence="5" type="ORF">JFN93_10035</name>
</gene>
<evidence type="ECO:0000256" key="1">
    <source>
        <dbReference type="ARBA" id="ARBA00004496"/>
    </source>
</evidence>
<dbReference type="FunFam" id="3.40.109.10:FF:000001">
    <property type="entry name" value="Nitroreductase family"/>
    <property type="match status" value="1"/>
</dbReference>
<dbReference type="SUPFAM" id="SSF55469">
    <property type="entry name" value="FMN-dependent nitroreductase-like"/>
    <property type="match status" value="1"/>
</dbReference>
<keyword evidence="3" id="KW-0560">Oxidoreductase</keyword>
<dbReference type="Proteomes" id="UP000636888">
    <property type="component" value="Unassembled WGS sequence"/>
</dbReference>
<keyword evidence="2" id="KW-0963">Cytoplasm</keyword>
<comment type="subcellular location">
    <subcellularLocation>
        <location evidence="1">Cytoplasm</location>
    </subcellularLocation>
</comment>
<reference evidence="5" key="1">
    <citation type="submission" date="2020-12" db="EMBL/GenBank/DDBJ databases">
        <title>Geomonas sp. Red875, isolated from river sediment.</title>
        <authorList>
            <person name="Xu Z."/>
            <person name="Zhang Z."/>
            <person name="Masuda Y."/>
            <person name="Itoh H."/>
            <person name="Senoo K."/>
        </authorList>
    </citation>
    <scope>NUCLEOTIDE SEQUENCE</scope>
    <source>
        <strain evidence="5">Red875</strain>
    </source>
</reference>
<dbReference type="PANTHER" id="PTHR43035:SF1">
    <property type="entry name" value="FATTY ACID REPRESSION MUTANT PROTEIN 2-RELATED"/>
    <property type="match status" value="1"/>
</dbReference>
<dbReference type="EMBL" id="JAEMHM010000007">
    <property type="protein sequence ID" value="MBJ6725047.1"/>
    <property type="molecule type" value="Genomic_DNA"/>
</dbReference>
<dbReference type="InterPro" id="IPR000415">
    <property type="entry name" value="Nitroreductase-like"/>
</dbReference>
<dbReference type="InterPro" id="IPR029479">
    <property type="entry name" value="Nitroreductase"/>
</dbReference>
<feature type="domain" description="Nitroreductase" evidence="4">
    <location>
        <begin position="9"/>
        <end position="179"/>
    </location>
</feature>
<dbReference type="CDD" id="cd02140">
    <property type="entry name" value="Frm2-like"/>
    <property type="match status" value="1"/>
</dbReference>
<evidence type="ECO:0000313" key="6">
    <source>
        <dbReference type="Proteomes" id="UP000636888"/>
    </source>
</evidence>
<sequence>MKTAYWDAIRNRRTYYGLSKEAVTTVQRIEEIVSEAVKHVPSSFNSQSARVAILLGEQHERLWEITKGELQKIVPPESFPTTVDKIDGAFRSGYGTILYFEDTSTVEGLQQRFPAYRENFPVWSQQSSGMLQFAIWSALEAEGWGASLQHYNPVIDAAVQAAWKIPASWKLIAQMPFGKPAAEPAPKEYQPLDERVKIYR</sequence>
<organism evidence="5 6">
    <name type="scientific">Geomesophilobacter sediminis</name>
    <dbReference type="NCBI Taxonomy" id="2798584"/>
    <lineage>
        <taxon>Bacteria</taxon>
        <taxon>Pseudomonadati</taxon>
        <taxon>Thermodesulfobacteriota</taxon>
        <taxon>Desulfuromonadia</taxon>
        <taxon>Geobacterales</taxon>
        <taxon>Geobacteraceae</taxon>
        <taxon>Geomesophilobacter</taxon>
    </lineage>
</organism>
<evidence type="ECO:0000256" key="2">
    <source>
        <dbReference type="ARBA" id="ARBA00022490"/>
    </source>
</evidence>
<dbReference type="PANTHER" id="PTHR43035">
    <property type="entry name" value="FATTY ACID REPRESSION MUTANT PROTEIN 2-RELATED"/>
    <property type="match status" value="1"/>
</dbReference>
<accession>A0A8J7LYL6</accession>
<proteinExistence type="predicted"/>
<evidence type="ECO:0000313" key="5">
    <source>
        <dbReference type="EMBL" id="MBJ6725047.1"/>
    </source>
</evidence>
<comment type="caution">
    <text evidence="5">The sequence shown here is derived from an EMBL/GenBank/DDBJ whole genome shotgun (WGS) entry which is preliminary data.</text>
</comment>
<evidence type="ECO:0000259" key="4">
    <source>
        <dbReference type="Pfam" id="PF00881"/>
    </source>
</evidence>
<dbReference type="InterPro" id="IPR033877">
    <property type="entry name" value="Frm2/Hbn1"/>
</dbReference>
<dbReference type="GO" id="GO:0034599">
    <property type="term" value="P:cellular response to oxidative stress"/>
    <property type="evidence" value="ECO:0007669"/>
    <property type="project" value="InterPro"/>
</dbReference>